<name>A8WFH9_AGRFC</name>
<sequence>MRIGDIGNITQADQVSLDAGVSRKLNLETPMRRAATGERAWSTAHSCRHSFPKFGVLGPRRLDHLALRKNFSLLSGRPFRNSISHLPKRRTRIKHPVKLPRRTSQLLCS</sequence>
<gene>
    <name evidence="1" type="ordered locus">Atu8057</name>
</gene>
<dbReference type="KEGG" id="atu:Atu8057"/>
<organism evidence="1 2">
    <name type="scientific">Agrobacterium fabrum (strain C58 / ATCC 33970)</name>
    <name type="common">Agrobacterium tumefaciens (strain C58)</name>
    <dbReference type="NCBI Taxonomy" id="176299"/>
    <lineage>
        <taxon>Bacteria</taxon>
        <taxon>Pseudomonadati</taxon>
        <taxon>Pseudomonadota</taxon>
        <taxon>Alphaproteobacteria</taxon>
        <taxon>Hyphomicrobiales</taxon>
        <taxon>Rhizobiaceae</taxon>
        <taxon>Rhizobium/Agrobacterium group</taxon>
        <taxon>Agrobacterium</taxon>
        <taxon>Agrobacterium tumefaciens complex</taxon>
    </lineage>
</organism>
<keyword evidence="2" id="KW-1185">Reference proteome</keyword>
<evidence type="ECO:0000313" key="1">
    <source>
        <dbReference type="EMBL" id="ABW89724.1"/>
    </source>
</evidence>
<accession>A8WFH9</accession>
<dbReference type="Proteomes" id="UP000000813">
    <property type="component" value="Plasmid At"/>
</dbReference>
<dbReference type="EMBL" id="AE007872">
    <property type="protein sequence ID" value="ABW89724.1"/>
    <property type="molecule type" value="Genomic_DNA"/>
</dbReference>
<protein>
    <submittedName>
        <fullName evidence="1">Uncharacterized protein</fullName>
    </submittedName>
</protein>
<proteinExistence type="predicted"/>
<keyword evidence="1" id="KW-0614">Plasmid</keyword>
<dbReference type="EnsemblBacteria" id="ABW89724">
    <property type="protein sequence ID" value="ABW89724"/>
    <property type="gene ID" value="Atu8057"/>
</dbReference>
<evidence type="ECO:0000313" key="2">
    <source>
        <dbReference type="Proteomes" id="UP000000813"/>
    </source>
</evidence>
<geneLocation type="plasmid" evidence="1 2">
    <name>At</name>
</geneLocation>
<dbReference type="AlphaFoldDB" id="A8WFH9"/>
<dbReference type="HOGENOM" id="CLU_2178225_0_0_5"/>
<reference evidence="1 2" key="2">
    <citation type="journal article" date="2001" name="Science">
        <title>Genome sequence of the plant pathogen and biotechnology agent Agrobacterium tumefaciens C58.</title>
        <authorList>
            <person name="Goodner B."/>
            <person name="Hinkle G."/>
            <person name="Gattung S."/>
            <person name="Miller N."/>
            <person name="Blanchard M."/>
            <person name="Qurollo B."/>
            <person name="Goldman B.S."/>
            <person name="Cao Y."/>
            <person name="Askenazi M."/>
            <person name="Halling C."/>
            <person name="Mullin L."/>
            <person name="Houmiel K."/>
            <person name="Gordon J."/>
            <person name="Vaudin M."/>
            <person name="Iartchouk O."/>
            <person name="Epp A."/>
            <person name="Liu F."/>
            <person name="Wollam C."/>
            <person name="Allinger M."/>
            <person name="Doughty D."/>
            <person name="Scott C."/>
            <person name="Lappas C."/>
            <person name="Markelz B."/>
            <person name="Flanagan C."/>
            <person name="Crowell C."/>
            <person name="Gurson J."/>
            <person name="Lomo C."/>
            <person name="Sear C."/>
            <person name="Strub G."/>
            <person name="Cielo C."/>
            <person name="Slater S."/>
        </authorList>
    </citation>
    <scope>NUCLEOTIDE SEQUENCE [LARGE SCALE GENOMIC DNA]</scope>
    <source>
        <strain evidence="2">C58 / ATCC 33970</strain>
    </source>
</reference>
<reference evidence="1 2" key="1">
    <citation type="journal article" date="2001" name="Science">
        <title>The genome of the natural genetic engineer Agrobacterium tumefaciens C58.</title>
        <authorList>
            <person name="Wood D.W."/>
            <person name="Setubal J.C."/>
            <person name="Kaul R."/>
            <person name="Monks D.E."/>
            <person name="Kitajima J.P."/>
            <person name="Okura V.K."/>
            <person name="Zhou Y."/>
            <person name="Chen L."/>
            <person name="Wood G.E."/>
            <person name="Almeida N.F.Jr."/>
            <person name="Woo L."/>
            <person name="Chen Y."/>
            <person name="Paulsen I.T."/>
            <person name="Eisen J.A."/>
            <person name="Karp P.D."/>
            <person name="Bovee D.Sr."/>
            <person name="Chapman P."/>
            <person name="Clendenning J."/>
            <person name="Deatherage G."/>
            <person name="Gillet W."/>
            <person name="Grant C."/>
            <person name="Kutyavin T."/>
            <person name="Levy R."/>
            <person name="Li M.J."/>
            <person name="McClelland E."/>
            <person name="Palmieri A."/>
            <person name="Raymond C."/>
            <person name="Rouse G."/>
            <person name="Saenphimmachak C."/>
            <person name="Wu Z."/>
            <person name="Romero P."/>
            <person name="Gordon D."/>
            <person name="Zhang S."/>
            <person name="Yoo H."/>
            <person name="Tao Y."/>
            <person name="Biddle P."/>
            <person name="Jung M."/>
            <person name="Krespan W."/>
            <person name="Perry M."/>
            <person name="Gordon-Kamm B."/>
            <person name="Liao L."/>
            <person name="Kim S."/>
            <person name="Hendrick C."/>
            <person name="Zhao Z.Y."/>
            <person name="Dolan M."/>
            <person name="Chumley F."/>
            <person name="Tingey S.V."/>
            <person name="Tomb J.F."/>
            <person name="Gordon M.P."/>
            <person name="Olson M.V."/>
            <person name="Nester E.W."/>
        </authorList>
    </citation>
    <scope>NUCLEOTIDE SEQUENCE [LARGE SCALE GENOMIC DNA]</scope>
    <source>
        <strain evidence="2">C58 / ATCC 33970</strain>
    </source>
</reference>